<feature type="region of interest" description="Disordered" evidence="8">
    <location>
        <begin position="158"/>
        <end position="177"/>
    </location>
</feature>
<feature type="compositionally biased region" description="Low complexity" evidence="8">
    <location>
        <begin position="593"/>
        <end position="606"/>
    </location>
</feature>
<feature type="compositionally biased region" description="Polar residues" evidence="8">
    <location>
        <begin position="731"/>
        <end position="759"/>
    </location>
</feature>
<evidence type="ECO:0000256" key="6">
    <source>
        <dbReference type="ARBA" id="ARBA00022840"/>
    </source>
</evidence>
<evidence type="ECO:0000256" key="1">
    <source>
        <dbReference type="ARBA" id="ARBA00010791"/>
    </source>
</evidence>
<keyword evidence="4 7" id="KW-0547">Nucleotide-binding</keyword>
<dbReference type="InterPro" id="IPR011009">
    <property type="entry name" value="Kinase-like_dom_sf"/>
</dbReference>
<dbReference type="PROSITE" id="PS00108">
    <property type="entry name" value="PROTEIN_KINASE_ST"/>
    <property type="match status" value="1"/>
</dbReference>
<dbReference type="Pfam" id="PF00069">
    <property type="entry name" value="Pkinase"/>
    <property type="match status" value="1"/>
</dbReference>
<evidence type="ECO:0000256" key="3">
    <source>
        <dbReference type="ARBA" id="ARBA00022679"/>
    </source>
</evidence>
<dbReference type="STRING" id="90262.A0A1X2IZS6"/>
<dbReference type="GO" id="GO:0035556">
    <property type="term" value="P:intracellular signal transduction"/>
    <property type="evidence" value="ECO:0007669"/>
    <property type="project" value="TreeGrafter"/>
</dbReference>
<feature type="region of interest" description="Disordered" evidence="8">
    <location>
        <begin position="31"/>
        <end position="110"/>
    </location>
</feature>
<evidence type="ECO:0000256" key="8">
    <source>
        <dbReference type="SAM" id="MobiDB-lite"/>
    </source>
</evidence>
<feature type="compositionally biased region" description="Polar residues" evidence="8">
    <location>
        <begin position="607"/>
        <end position="624"/>
    </location>
</feature>
<evidence type="ECO:0000256" key="7">
    <source>
        <dbReference type="PROSITE-ProRule" id="PRU10141"/>
    </source>
</evidence>
<dbReference type="AlphaFoldDB" id="A0A1X2IZS6"/>
<feature type="domain" description="Protein kinase" evidence="9">
    <location>
        <begin position="118"/>
        <end position="388"/>
    </location>
</feature>
<evidence type="ECO:0000313" key="10">
    <source>
        <dbReference type="EMBL" id="ORZ25070.1"/>
    </source>
</evidence>
<dbReference type="PROSITE" id="PS00107">
    <property type="entry name" value="PROTEIN_KINASE_ATP"/>
    <property type="match status" value="1"/>
</dbReference>
<proteinExistence type="inferred from homology"/>
<gene>
    <name evidence="10" type="ORF">BCR42DRAFT_485298</name>
</gene>
<dbReference type="PANTHER" id="PTHR24346:SF82">
    <property type="entry name" value="KP78A-RELATED"/>
    <property type="match status" value="1"/>
</dbReference>
<dbReference type="InterPro" id="IPR008271">
    <property type="entry name" value="Ser/Thr_kinase_AS"/>
</dbReference>
<reference evidence="10 11" key="1">
    <citation type="submission" date="2016-07" db="EMBL/GenBank/DDBJ databases">
        <title>Pervasive Adenine N6-methylation of Active Genes in Fungi.</title>
        <authorList>
            <consortium name="DOE Joint Genome Institute"/>
            <person name="Mondo S.J."/>
            <person name="Dannebaum R.O."/>
            <person name="Kuo R.C."/>
            <person name="Labutti K."/>
            <person name="Haridas S."/>
            <person name="Kuo A."/>
            <person name="Salamov A."/>
            <person name="Ahrendt S.R."/>
            <person name="Lipzen A."/>
            <person name="Sullivan W."/>
            <person name="Andreopoulos W.B."/>
            <person name="Clum A."/>
            <person name="Lindquist E."/>
            <person name="Daum C."/>
            <person name="Ramamoorthy G.K."/>
            <person name="Gryganskyi A."/>
            <person name="Culley D."/>
            <person name="Magnuson J.K."/>
            <person name="James T.Y."/>
            <person name="O'Malley M.A."/>
            <person name="Stajich J.E."/>
            <person name="Spatafora J.W."/>
            <person name="Visel A."/>
            <person name="Grigoriev I.V."/>
        </authorList>
    </citation>
    <scope>NUCLEOTIDE SEQUENCE [LARGE SCALE GENOMIC DNA]</scope>
    <source>
        <strain evidence="10 11">NRRL 1336</strain>
    </source>
</reference>
<evidence type="ECO:0000256" key="2">
    <source>
        <dbReference type="ARBA" id="ARBA00022527"/>
    </source>
</evidence>
<dbReference type="EMBL" id="MCGE01000001">
    <property type="protein sequence ID" value="ORZ25070.1"/>
    <property type="molecule type" value="Genomic_DNA"/>
</dbReference>
<evidence type="ECO:0000259" key="9">
    <source>
        <dbReference type="PROSITE" id="PS50011"/>
    </source>
</evidence>
<dbReference type="GO" id="GO:0005737">
    <property type="term" value="C:cytoplasm"/>
    <property type="evidence" value="ECO:0007669"/>
    <property type="project" value="TreeGrafter"/>
</dbReference>
<feature type="compositionally biased region" description="Low complexity" evidence="8">
    <location>
        <begin position="691"/>
        <end position="716"/>
    </location>
</feature>
<evidence type="ECO:0000256" key="4">
    <source>
        <dbReference type="ARBA" id="ARBA00022741"/>
    </source>
</evidence>
<feature type="compositionally biased region" description="Polar residues" evidence="8">
    <location>
        <begin position="655"/>
        <end position="681"/>
    </location>
</feature>
<feature type="compositionally biased region" description="Basic and acidic residues" evidence="8">
    <location>
        <begin position="91"/>
        <end position="109"/>
    </location>
</feature>
<dbReference type="InterPro" id="IPR017441">
    <property type="entry name" value="Protein_kinase_ATP_BS"/>
</dbReference>
<dbReference type="InterPro" id="IPR000719">
    <property type="entry name" value="Prot_kinase_dom"/>
</dbReference>
<keyword evidence="2" id="KW-0723">Serine/threonine-protein kinase</keyword>
<feature type="region of interest" description="Disordered" evidence="8">
    <location>
        <begin position="655"/>
        <end position="790"/>
    </location>
</feature>
<feature type="compositionally biased region" description="Low complexity" evidence="8">
    <location>
        <begin position="50"/>
        <end position="59"/>
    </location>
</feature>
<dbReference type="SUPFAM" id="SSF56112">
    <property type="entry name" value="Protein kinase-like (PK-like)"/>
    <property type="match status" value="1"/>
</dbReference>
<dbReference type="PANTHER" id="PTHR24346">
    <property type="entry name" value="MAP/MICROTUBULE AFFINITY-REGULATING KINASE"/>
    <property type="match status" value="1"/>
</dbReference>
<dbReference type="SMART" id="SM00220">
    <property type="entry name" value="S_TKc"/>
    <property type="match status" value="1"/>
</dbReference>
<name>A0A1X2IZS6_9FUNG</name>
<feature type="region of interest" description="Disordered" evidence="8">
    <location>
        <begin position="524"/>
        <end position="631"/>
    </location>
</feature>
<keyword evidence="5" id="KW-0418">Kinase</keyword>
<keyword evidence="6 7" id="KW-0067">ATP-binding</keyword>
<comment type="caution">
    <text evidence="10">The sequence shown here is derived from an EMBL/GenBank/DDBJ whole genome shotgun (WGS) entry which is preliminary data.</text>
</comment>
<dbReference type="Proteomes" id="UP000193560">
    <property type="component" value="Unassembled WGS sequence"/>
</dbReference>
<keyword evidence="3" id="KW-0808">Transferase</keyword>
<organism evidence="10 11">
    <name type="scientific">Absidia repens</name>
    <dbReference type="NCBI Taxonomy" id="90262"/>
    <lineage>
        <taxon>Eukaryota</taxon>
        <taxon>Fungi</taxon>
        <taxon>Fungi incertae sedis</taxon>
        <taxon>Mucoromycota</taxon>
        <taxon>Mucoromycotina</taxon>
        <taxon>Mucoromycetes</taxon>
        <taxon>Mucorales</taxon>
        <taxon>Cunninghamellaceae</taxon>
        <taxon>Absidia</taxon>
    </lineage>
</organism>
<evidence type="ECO:0000313" key="11">
    <source>
        <dbReference type="Proteomes" id="UP000193560"/>
    </source>
</evidence>
<accession>A0A1X2IZS6</accession>
<dbReference type="Gene3D" id="1.10.510.10">
    <property type="entry name" value="Transferase(Phosphotransferase) domain 1"/>
    <property type="match status" value="1"/>
</dbReference>
<dbReference type="GO" id="GO:0000226">
    <property type="term" value="P:microtubule cytoskeleton organization"/>
    <property type="evidence" value="ECO:0007669"/>
    <property type="project" value="TreeGrafter"/>
</dbReference>
<protein>
    <recommendedName>
        <fullName evidence="9">Protein kinase domain-containing protein</fullName>
    </recommendedName>
</protein>
<dbReference type="GO" id="GO:0005524">
    <property type="term" value="F:ATP binding"/>
    <property type="evidence" value="ECO:0007669"/>
    <property type="project" value="UniProtKB-UniRule"/>
</dbReference>
<feature type="compositionally biased region" description="Polar residues" evidence="8">
    <location>
        <begin position="562"/>
        <end position="580"/>
    </location>
</feature>
<evidence type="ECO:0000256" key="5">
    <source>
        <dbReference type="ARBA" id="ARBA00022777"/>
    </source>
</evidence>
<dbReference type="FunFam" id="1.10.510.10:FF:000571">
    <property type="entry name" value="Maternal embryonic leucine zipper kinase"/>
    <property type="match status" value="1"/>
</dbReference>
<dbReference type="OrthoDB" id="193931at2759"/>
<comment type="similarity">
    <text evidence="1">Belongs to the protein kinase superfamily. CAMK Ser/Thr protein kinase family. NIM1 subfamily.</text>
</comment>
<dbReference type="PROSITE" id="PS50011">
    <property type="entry name" value="PROTEIN_KINASE_DOM"/>
    <property type="match status" value="1"/>
</dbReference>
<feature type="binding site" evidence="7">
    <location>
        <position position="149"/>
    </location>
    <ligand>
        <name>ATP</name>
        <dbReference type="ChEBI" id="CHEBI:30616"/>
    </ligand>
</feature>
<sequence>MMTAITRQAIPPPAIQQSTYMEDKVINREHTANTPSSTPSPPHMEENKSMQRSHSTSQTRRSESLHRKASNISTRNGNHTHHNGNTNTLGDKSRTKSQEMQRRSSESRKQAVRIQNYVIYRKTIGQGSMGKVKLAECLTDRDQQKYAVKIMPKVNLASLPVSNEKPKDPKDTPKEREQRTVRELAIMYLLRHPNICQLKDWVAEGDYYYMFLEYVDGGQLLDYIIQHGKLREKQARKFARQIASALDYCHRNSIVHRDLKIENILITSDENIKIIDFGLSNIYSPSKLLSTFCGSLYFAAPELLRARHYVGPEVDVWSFGVVLYVLVCGRVPFDDTSLPALHAKIKSGVVDDYPDHLSKDCVDLLSKILVVDPRKRLTLTAIENHPWMKKGYEEPICSNIPQRQILEKVDTDIVKGMHGFGLGDTQLIQSKLERLIKTTDYKQAVGKIEQNQQLEWQRQNQAPIPRWRRSITPLGKKSNQADDDPLSLPAMYDPLLSIYYLVKERKEHDTRRQLDMVQSKPLYHATGGLSRSTSTVAPRRKAVSAIPGNASATLVRRKTDGSRSSLRVPNPGNDNKSPTTPAIDVDPYGATVSSSRPQRSPSTSSRFGRTSSVRLMTKSMTERTNSIREKSKSAVKILGSMLPNRPLAFTDVKPKTTSATVTNSSDFGPVSRSSDLSSPQWLYSDPHGDPSTNSNTEDKSSSSSSSPSTAGNATAAPTLSKHYQQTRRSWRQLSLVRQANSRSGMNQSTLAESASTNELTTPSTPSPPPPATRFSESDKDRPTYPTINYDELANHHPTTKFHFGRGSLFRNDSARQLMADLRHVLVGMNITVQDESPPFKYICQCNYPEWTKFLKLQQPHHAIDSSSRFDSGSRWNVALDDRQQPFIFSVTVYQARWAQGKYGIKVKEGHLTAIGGGSGSSGGQPFAPNTSPAVDDIGFPSRIYKMAQQTLESELDSFLRTRKAVMSS</sequence>
<dbReference type="GO" id="GO:0004674">
    <property type="term" value="F:protein serine/threonine kinase activity"/>
    <property type="evidence" value="ECO:0007669"/>
    <property type="project" value="UniProtKB-KW"/>
</dbReference>
<keyword evidence="11" id="KW-1185">Reference proteome</keyword>
<feature type="compositionally biased region" description="Basic and acidic residues" evidence="8">
    <location>
        <begin position="164"/>
        <end position="177"/>
    </location>
</feature>